<reference evidence="2" key="1">
    <citation type="submission" date="2022-11" db="UniProtKB">
        <authorList>
            <consortium name="WormBaseParasite"/>
        </authorList>
    </citation>
    <scope>IDENTIFICATION</scope>
</reference>
<evidence type="ECO:0000313" key="2">
    <source>
        <dbReference type="WBParaSite" id="ES5_v2.g24419.t1"/>
    </source>
</evidence>
<proteinExistence type="predicted"/>
<evidence type="ECO:0000313" key="1">
    <source>
        <dbReference type="Proteomes" id="UP000887579"/>
    </source>
</evidence>
<protein>
    <submittedName>
        <fullName evidence="2">3-beta hydroxysteroid dehydrogenase/isomerase domain-containing protein</fullName>
    </submittedName>
</protein>
<sequence>MSTLAIFGGNSLLGQHVINDAIDSKKFTALRVWNYHSKPETRLESNNNPEIPIEYFNGFESMERMVDGVNAVINVHECHDFSVKPDSVEMEEHNVYFTEKLVDACQKGHVQSLVHLSSIFLQCTSFFPNVNSREGKPLDSKFVPFKPYVNTKRRAEDLLMNHHSDLQIVIARCGGIYGEGDVSSAVCDAIRLTDKLGYLPILGDRGGVYQMTYAGNVAHSMIELLSFLEKDVSIRREIVFLRDETPNQDIYSSTLIPILTSSSRPISSSSLHFFLFFPLLCLLAGLNWICNTLGYPTRLNNLPDPVYIFLLLRHWTFFSDFKQRILFSQTTPKFSYDECKIRSAKYYSNLSSDQIRQMSWQKCFY</sequence>
<organism evidence="1 2">
    <name type="scientific">Panagrolaimus sp. ES5</name>
    <dbReference type="NCBI Taxonomy" id="591445"/>
    <lineage>
        <taxon>Eukaryota</taxon>
        <taxon>Metazoa</taxon>
        <taxon>Ecdysozoa</taxon>
        <taxon>Nematoda</taxon>
        <taxon>Chromadorea</taxon>
        <taxon>Rhabditida</taxon>
        <taxon>Tylenchina</taxon>
        <taxon>Panagrolaimomorpha</taxon>
        <taxon>Panagrolaimoidea</taxon>
        <taxon>Panagrolaimidae</taxon>
        <taxon>Panagrolaimus</taxon>
    </lineage>
</organism>
<name>A0AC34G415_9BILA</name>
<accession>A0AC34G415</accession>
<dbReference type="Proteomes" id="UP000887579">
    <property type="component" value="Unplaced"/>
</dbReference>
<dbReference type="WBParaSite" id="ES5_v2.g24419.t1">
    <property type="protein sequence ID" value="ES5_v2.g24419.t1"/>
    <property type="gene ID" value="ES5_v2.g24419"/>
</dbReference>